<feature type="compositionally biased region" description="Basic and acidic residues" evidence="17">
    <location>
        <begin position="704"/>
        <end position="714"/>
    </location>
</feature>
<evidence type="ECO:0000256" key="14">
    <source>
        <dbReference type="ARBA" id="ARBA00023242"/>
    </source>
</evidence>
<evidence type="ECO:0000256" key="10">
    <source>
        <dbReference type="ARBA" id="ARBA00022786"/>
    </source>
</evidence>
<evidence type="ECO:0000256" key="8">
    <source>
        <dbReference type="ARBA" id="ARBA00022763"/>
    </source>
</evidence>
<dbReference type="PROSITE" id="PS50089">
    <property type="entry name" value="ZF_RING_2"/>
    <property type="match status" value="1"/>
</dbReference>
<feature type="region of interest" description="Disordered" evidence="17">
    <location>
        <begin position="297"/>
        <end position="376"/>
    </location>
</feature>
<evidence type="ECO:0000259" key="18">
    <source>
        <dbReference type="PROSITE" id="PS50089"/>
    </source>
</evidence>
<keyword evidence="7" id="KW-0479">Metal-binding</keyword>
<comment type="catalytic activity">
    <reaction evidence="1">
        <text>S-ubiquitinyl-[E2 ubiquitin-conjugating enzyme]-L-cysteine + [acceptor protein]-L-lysine = [E2 ubiquitin-conjugating enzyme]-L-cysteine + N(6)-ubiquitinyl-[acceptor protein]-L-lysine.</text>
        <dbReference type="EC" id="2.3.2.27"/>
    </reaction>
</comment>
<comment type="pathway">
    <text evidence="3">Protein modification; protein ubiquitination.</text>
</comment>
<feature type="compositionally biased region" description="Polar residues" evidence="17">
    <location>
        <begin position="540"/>
        <end position="560"/>
    </location>
</feature>
<dbReference type="Gene3D" id="3.30.160.60">
    <property type="entry name" value="Classic Zinc Finger"/>
    <property type="match status" value="1"/>
</dbReference>
<feature type="compositionally biased region" description="Low complexity" evidence="17">
    <location>
        <begin position="464"/>
        <end position="479"/>
    </location>
</feature>
<protein>
    <recommendedName>
        <fullName evidence="5">RING-type E3 ubiquitin transferase</fullName>
        <ecNumber evidence="5">2.3.2.27</ecNumber>
    </recommendedName>
    <alternativeName>
        <fullName evidence="15">RING-type E3 ubiquitin transferase RAD18</fullName>
    </alternativeName>
</protein>
<feature type="region of interest" description="Disordered" evidence="17">
    <location>
        <begin position="121"/>
        <end position="266"/>
    </location>
</feature>
<feature type="compositionally biased region" description="Acidic residues" evidence="17">
    <location>
        <begin position="923"/>
        <end position="935"/>
    </location>
</feature>
<comment type="caution">
    <text evidence="20">The sequence shown here is derived from an EMBL/GenBank/DDBJ whole genome shotgun (WGS) entry which is preliminary data.</text>
</comment>
<evidence type="ECO:0000256" key="13">
    <source>
        <dbReference type="ARBA" id="ARBA00023204"/>
    </source>
</evidence>
<evidence type="ECO:0000256" key="6">
    <source>
        <dbReference type="ARBA" id="ARBA00022679"/>
    </source>
</evidence>
<keyword evidence="13" id="KW-0234">DNA repair</keyword>
<proteinExistence type="inferred from homology"/>
<keyword evidence="9 16" id="KW-0863">Zinc-finger</keyword>
<feature type="compositionally biased region" description="Basic and acidic residues" evidence="17">
    <location>
        <begin position="825"/>
        <end position="834"/>
    </location>
</feature>
<dbReference type="GO" id="GO:0006281">
    <property type="term" value="P:DNA repair"/>
    <property type="evidence" value="ECO:0007669"/>
    <property type="project" value="UniProtKB-KW"/>
</dbReference>
<evidence type="ECO:0000259" key="19">
    <source>
        <dbReference type="PROSITE" id="PS50800"/>
    </source>
</evidence>
<reference evidence="20 21" key="1">
    <citation type="journal article" date="2024" name="Nat. Commun.">
        <title>Phylogenomics reveals the evolutionary origins of lichenization in chlorophyte algae.</title>
        <authorList>
            <person name="Puginier C."/>
            <person name="Libourel C."/>
            <person name="Otte J."/>
            <person name="Skaloud P."/>
            <person name="Haon M."/>
            <person name="Grisel S."/>
            <person name="Petersen M."/>
            <person name="Berrin J.G."/>
            <person name="Delaux P.M."/>
            <person name="Dal Grande F."/>
            <person name="Keller J."/>
        </authorList>
    </citation>
    <scope>NUCLEOTIDE SEQUENCE [LARGE SCALE GENOMIC DNA]</scope>
    <source>
        <strain evidence="20 21">SAG 2145</strain>
    </source>
</reference>
<evidence type="ECO:0000256" key="2">
    <source>
        <dbReference type="ARBA" id="ARBA00004123"/>
    </source>
</evidence>
<dbReference type="EC" id="2.3.2.27" evidence="5"/>
<keyword evidence="21" id="KW-1185">Reference proteome</keyword>
<feature type="compositionally biased region" description="Basic and acidic residues" evidence="17">
    <location>
        <begin position="563"/>
        <end position="578"/>
    </location>
</feature>
<evidence type="ECO:0000256" key="17">
    <source>
        <dbReference type="SAM" id="MobiDB-lite"/>
    </source>
</evidence>
<dbReference type="InterPro" id="IPR001841">
    <property type="entry name" value="Znf_RING"/>
</dbReference>
<evidence type="ECO:0000256" key="5">
    <source>
        <dbReference type="ARBA" id="ARBA00012483"/>
    </source>
</evidence>
<feature type="compositionally biased region" description="Polar residues" evidence="17">
    <location>
        <begin position="808"/>
        <end position="817"/>
    </location>
</feature>
<dbReference type="PANTHER" id="PTHR14134">
    <property type="entry name" value="E3 UBIQUITIN-PROTEIN LIGASE RAD18"/>
    <property type="match status" value="1"/>
</dbReference>
<evidence type="ECO:0000256" key="7">
    <source>
        <dbReference type="ARBA" id="ARBA00022723"/>
    </source>
</evidence>
<evidence type="ECO:0000256" key="16">
    <source>
        <dbReference type="PROSITE-ProRule" id="PRU00175"/>
    </source>
</evidence>
<feature type="domain" description="SAP" evidence="19">
    <location>
        <begin position="385"/>
        <end position="419"/>
    </location>
</feature>
<dbReference type="InterPro" id="IPR039577">
    <property type="entry name" value="Rad18"/>
</dbReference>
<keyword evidence="8" id="KW-0227">DNA damage</keyword>
<dbReference type="GO" id="GO:0061630">
    <property type="term" value="F:ubiquitin protein ligase activity"/>
    <property type="evidence" value="ECO:0007669"/>
    <property type="project" value="UniProtKB-EC"/>
</dbReference>
<dbReference type="AlphaFoldDB" id="A0AAW1RRR9"/>
<keyword evidence="6" id="KW-0808">Transferase</keyword>
<name>A0AAW1RRR9_9CHLO</name>
<keyword evidence="11" id="KW-0862">Zinc</keyword>
<dbReference type="SUPFAM" id="SSF57850">
    <property type="entry name" value="RING/U-box"/>
    <property type="match status" value="1"/>
</dbReference>
<feature type="compositionally biased region" description="Basic and acidic residues" evidence="17">
    <location>
        <begin position="789"/>
        <end position="802"/>
    </location>
</feature>
<evidence type="ECO:0000256" key="15">
    <source>
        <dbReference type="ARBA" id="ARBA00031783"/>
    </source>
</evidence>
<dbReference type="Pfam" id="PF13445">
    <property type="entry name" value="zf-RING_UBOX"/>
    <property type="match status" value="1"/>
</dbReference>
<evidence type="ECO:0000256" key="3">
    <source>
        <dbReference type="ARBA" id="ARBA00004906"/>
    </source>
</evidence>
<dbReference type="GO" id="GO:0005634">
    <property type="term" value="C:nucleus"/>
    <property type="evidence" value="ECO:0007669"/>
    <property type="project" value="UniProtKB-SubCell"/>
</dbReference>
<feature type="compositionally biased region" description="Low complexity" evidence="17">
    <location>
        <begin position="521"/>
        <end position="535"/>
    </location>
</feature>
<comment type="similarity">
    <text evidence="4">Belongs to the RAD18 family.</text>
</comment>
<dbReference type="SMART" id="SM00734">
    <property type="entry name" value="ZnF_Rad18"/>
    <property type="match status" value="1"/>
</dbReference>
<dbReference type="Gene3D" id="3.30.40.10">
    <property type="entry name" value="Zinc/RING finger domain, C3HC4 (zinc finger)"/>
    <property type="match status" value="1"/>
</dbReference>
<evidence type="ECO:0000313" key="20">
    <source>
        <dbReference type="EMBL" id="KAK9836468.1"/>
    </source>
</evidence>
<feature type="compositionally biased region" description="Polar residues" evidence="17">
    <location>
        <begin position="232"/>
        <end position="251"/>
    </location>
</feature>
<dbReference type="InterPro" id="IPR003034">
    <property type="entry name" value="SAP_dom"/>
</dbReference>
<dbReference type="InterPro" id="IPR017907">
    <property type="entry name" value="Znf_RING_CS"/>
</dbReference>
<accession>A0AAW1RRR9</accession>
<evidence type="ECO:0000256" key="9">
    <source>
        <dbReference type="ARBA" id="ARBA00022771"/>
    </source>
</evidence>
<evidence type="ECO:0000256" key="4">
    <source>
        <dbReference type="ARBA" id="ARBA00009506"/>
    </source>
</evidence>
<feature type="domain" description="RING-type" evidence="18">
    <location>
        <begin position="32"/>
        <end position="75"/>
    </location>
</feature>
<dbReference type="GO" id="GO:0097505">
    <property type="term" value="C:Rad6-Rad18 complex"/>
    <property type="evidence" value="ECO:0007669"/>
    <property type="project" value="TreeGrafter"/>
</dbReference>
<evidence type="ECO:0000313" key="21">
    <source>
        <dbReference type="Proteomes" id="UP001438707"/>
    </source>
</evidence>
<dbReference type="SMART" id="SM00513">
    <property type="entry name" value="SAP"/>
    <property type="match status" value="1"/>
</dbReference>
<dbReference type="Proteomes" id="UP001438707">
    <property type="component" value="Unassembled WGS sequence"/>
</dbReference>
<evidence type="ECO:0000256" key="12">
    <source>
        <dbReference type="ARBA" id="ARBA00023125"/>
    </source>
</evidence>
<dbReference type="PROSITE" id="PS00518">
    <property type="entry name" value="ZF_RING_1"/>
    <property type="match status" value="1"/>
</dbReference>
<dbReference type="PANTHER" id="PTHR14134:SF2">
    <property type="entry name" value="E3 UBIQUITIN-PROTEIN LIGASE RAD18"/>
    <property type="match status" value="1"/>
</dbReference>
<keyword evidence="14" id="KW-0539">Nucleus</keyword>
<sequence length="955" mass="101285">MEMTDFVIETEEDWPAHPHRRQLLALDEAARCAICCEFFDTPMALPCGHSFCSHCIRGNFRVQEQQGSPKCPHCRAACDARDLRANPALKDLVLKFLAVRAVLICDLAALPQLRTELEQLHEEQQQLQPQRKSKKRRRTDQTTPSENEDKPQSQRVTRSGSKRSRHSVRRHSEPLSPTHPLSQEESQEWEPSDTSPSPAKRRRRSSSGSGMNNSKIPASLIEASPSDGPNIATGSNLAEPHSMQNGSSSVPPRSGAASQAGPPKDSKAHFLDCPVCGKQIHHTLVNMHLDECLSGGGAAAAASTKPSKPARGSGKPAPNGISAGPAATTAARQGSGPNMAPHPAGAGEVHEVEPLQNKQRQGGHAPGAAKVPSKGLPVVPPKLAFALMGDKQLREKLKALSLPTIGKRPELETRYSRFRTAAETARDREEAVSGPELARRIMSEDRHVATVNFTSQAGRTRQKSANAASPAEGASSGGDSFRKLIAETRARDQSRAKVWQQDLSSAAPSASHPHAHPPDRPQASSSRSGSPAPAADLHQAGNQPSDTARTAPSAAGASQTRPPSEDSPSRMPSSREPRPGAVVKGTSRLAHMSADPATLRGGDAQQAVQQPHYDKNSVPGMNWNEKNHHAQLAPSNGCASAVAACAAERPASKLSKPHSAQPHPDQPASTAHPAVAVSSSDHRLEGIEDCGSEGRPALNAQSGVDRHLQHDTDSGAHGLSGIQDDDSHGPEDLEDPPLSQIRWDAPARQDPVEGLPDSSASAHAGDLGDDPGSSHLGWQQGHGVQPLDTEAHAGHHASEEMQKAAPFEQQSRGQMQQAAAPDLEADAHSKEHSHCNGSAARTAGSTGQMQPADSVSGLGEVSSQHDEDLEDPPLSQIRWDEPSRPTAATGSKPGSSRLAGLQSHAERPAGLSAAATACHSDDDQVIDIVEDSQEEQDPHSLAELPLRRLQQAGTH</sequence>
<keyword evidence="12" id="KW-0238">DNA-binding</keyword>
<feature type="region of interest" description="Disordered" evidence="17">
    <location>
        <begin position="599"/>
        <end position="625"/>
    </location>
</feature>
<evidence type="ECO:0000256" key="1">
    <source>
        <dbReference type="ARBA" id="ARBA00000900"/>
    </source>
</evidence>
<dbReference type="EMBL" id="JALJOS010000007">
    <property type="protein sequence ID" value="KAK9836468.1"/>
    <property type="molecule type" value="Genomic_DNA"/>
</dbReference>
<evidence type="ECO:0000256" key="11">
    <source>
        <dbReference type="ARBA" id="ARBA00022833"/>
    </source>
</evidence>
<feature type="compositionally biased region" description="Basic and acidic residues" evidence="17">
    <location>
        <begin position="480"/>
        <end position="495"/>
    </location>
</feature>
<dbReference type="GO" id="GO:0003697">
    <property type="term" value="F:single-stranded DNA binding"/>
    <property type="evidence" value="ECO:0007669"/>
    <property type="project" value="InterPro"/>
</dbReference>
<dbReference type="SMART" id="SM00184">
    <property type="entry name" value="RING"/>
    <property type="match status" value="1"/>
</dbReference>
<dbReference type="GO" id="GO:0006301">
    <property type="term" value="P:DNA damage tolerance"/>
    <property type="evidence" value="ECO:0007669"/>
    <property type="project" value="InterPro"/>
</dbReference>
<comment type="subcellular location">
    <subcellularLocation>
        <location evidence="2">Nucleus</location>
    </subcellularLocation>
</comment>
<feature type="compositionally biased region" description="Polar residues" evidence="17">
    <location>
        <begin position="843"/>
        <end position="853"/>
    </location>
</feature>
<dbReference type="GO" id="GO:0008270">
    <property type="term" value="F:zinc ion binding"/>
    <property type="evidence" value="ECO:0007669"/>
    <property type="project" value="UniProtKB-KW"/>
</dbReference>
<dbReference type="InterPro" id="IPR013083">
    <property type="entry name" value="Znf_RING/FYVE/PHD"/>
</dbReference>
<keyword evidence="10" id="KW-0833">Ubl conjugation pathway</keyword>
<feature type="region of interest" description="Disordered" evidence="17">
    <location>
        <begin position="649"/>
        <end position="955"/>
    </location>
</feature>
<organism evidence="20 21">
    <name type="scientific">Apatococcus lobatus</name>
    <dbReference type="NCBI Taxonomy" id="904363"/>
    <lineage>
        <taxon>Eukaryota</taxon>
        <taxon>Viridiplantae</taxon>
        <taxon>Chlorophyta</taxon>
        <taxon>core chlorophytes</taxon>
        <taxon>Trebouxiophyceae</taxon>
        <taxon>Chlorellales</taxon>
        <taxon>Chlorellaceae</taxon>
        <taxon>Apatococcus</taxon>
    </lineage>
</organism>
<dbReference type="InterPro" id="IPR006642">
    <property type="entry name" value="Rad18_UBZ4"/>
</dbReference>
<dbReference type="InterPro" id="IPR027370">
    <property type="entry name" value="Znf-RING_euk"/>
</dbReference>
<feature type="compositionally biased region" description="Basic residues" evidence="17">
    <location>
        <begin position="160"/>
        <end position="169"/>
    </location>
</feature>
<feature type="region of interest" description="Disordered" evidence="17">
    <location>
        <begin position="452"/>
        <end position="586"/>
    </location>
</feature>
<dbReference type="GO" id="GO:0006513">
    <property type="term" value="P:protein monoubiquitination"/>
    <property type="evidence" value="ECO:0007669"/>
    <property type="project" value="InterPro"/>
</dbReference>
<dbReference type="PROSITE" id="PS50800">
    <property type="entry name" value="SAP"/>
    <property type="match status" value="1"/>
</dbReference>
<gene>
    <name evidence="20" type="ORF">WJX74_001072</name>
</gene>